<dbReference type="GeneID" id="87105742"/>
<name>Q82SB6_NITEU</name>
<dbReference type="Proteomes" id="UP000001416">
    <property type="component" value="Chromosome"/>
</dbReference>
<reference evidence="1 2" key="1">
    <citation type="journal article" date="2003" name="J. Bacteriol.">
        <title>Complete genome sequence of the ammonia-oxidizing bacterium and obligate chemolithoautotroph Nitrosomonas europaea.</title>
        <authorList>
            <person name="Chain P."/>
            <person name="Lamerdin J."/>
            <person name="Larimer F."/>
            <person name="Regala W."/>
            <person name="Land M."/>
            <person name="Hauser L."/>
            <person name="Hooper A."/>
            <person name="Klotz M."/>
            <person name="Norton J."/>
            <person name="Sayavedra-Soto L."/>
            <person name="Arciero D."/>
            <person name="Hommes N."/>
            <person name="Whittaker M."/>
            <person name="Arp D."/>
        </authorList>
    </citation>
    <scope>NUCLEOTIDE SEQUENCE [LARGE SCALE GENOMIC DNA]</scope>
    <source>
        <strain evidence="2">ATCC 19718 / CIP 103999 / KCTC 2705 / NBRC 14298</strain>
    </source>
</reference>
<dbReference type="HOGENOM" id="CLU_2974791_0_0_4"/>
<protein>
    <submittedName>
        <fullName evidence="1">Uncharacterized protein</fullName>
    </submittedName>
</protein>
<proteinExistence type="predicted"/>
<evidence type="ECO:0000313" key="2">
    <source>
        <dbReference type="Proteomes" id="UP000001416"/>
    </source>
</evidence>
<sequence length="58" mass="6454">MLDLIAIVVLVSGLYLWLRKPKTITASASNAEEAVLPLDDDHTAPNNTMVYINENKDR</sequence>
<evidence type="ECO:0000313" key="1">
    <source>
        <dbReference type="EMBL" id="CAD86342.1"/>
    </source>
</evidence>
<dbReference type="RefSeq" id="WP_011112898.1">
    <property type="nucleotide sequence ID" value="NC_004757.1"/>
</dbReference>
<dbReference type="EMBL" id="AL954747">
    <property type="protein sequence ID" value="CAD86342.1"/>
    <property type="molecule type" value="Genomic_DNA"/>
</dbReference>
<accession>Q82SB6</accession>
<dbReference type="KEGG" id="neu:NE2430"/>
<organism evidence="1 2">
    <name type="scientific">Nitrosomonas europaea (strain ATCC 19718 / CIP 103999 / KCTC 2705 / NBRC 14298)</name>
    <dbReference type="NCBI Taxonomy" id="228410"/>
    <lineage>
        <taxon>Bacteria</taxon>
        <taxon>Pseudomonadati</taxon>
        <taxon>Pseudomonadota</taxon>
        <taxon>Betaproteobacteria</taxon>
        <taxon>Nitrosomonadales</taxon>
        <taxon>Nitrosomonadaceae</taxon>
        <taxon>Nitrosomonas</taxon>
    </lineage>
</organism>
<gene>
    <name evidence="1" type="ordered locus">NE2430</name>
</gene>
<keyword evidence="2" id="KW-1185">Reference proteome</keyword>
<dbReference type="AlphaFoldDB" id="Q82SB6"/>